<keyword evidence="2" id="KW-1185">Reference proteome</keyword>
<evidence type="ECO:0000313" key="1">
    <source>
        <dbReference type="EMBL" id="KAH9425111.1"/>
    </source>
</evidence>
<dbReference type="EMBL" id="NJHN03000023">
    <property type="protein sequence ID" value="KAH9425111.1"/>
    <property type="molecule type" value="Genomic_DNA"/>
</dbReference>
<sequence length="79" mass="9162">MHVSPLVVQQHNVRVTNKDITTRTRTSNLYRFPNYWKNIYPKKNFRWGVSGGGGGGDDNSEDVFFWARKFSGIKTKQNL</sequence>
<gene>
    <name evidence="1" type="ORF">DERP_011839</name>
</gene>
<comment type="caution">
    <text evidence="1">The sequence shown here is derived from an EMBL/GenBank/DDBJ whole genome shotgun (WGS) entry which is preliminary data.</text>
</comment>
<reference evidence="1 2" key="2">
    <citation type="journal article" date="2022" name="Mol. Biol. Evol.">
        <title>Comparative Genomics Reveals Insights into the Divergent Evolution of Astigmatic Mites and Household Pest Adaptations.</title>
        <authorList>
            <person name="Xiong Q."/>
            <person name="Wan A.T."/>
            <person name="Liu X."/>
            <person name="Fung C.S."/>
            <person name="Xiao X."/>
            <person name="Malainual N."/>
            <person name="Hou J."/>
            <person name="Wang L."/>
            <person name="Wang M."/>
            <person name="Yang K.Y."/>
            <person name="Cui Y."/>
            <person name="Leung E.L."/>
            <person name="Nong W."/>
            <person name="Shin S.K."/>
            <person name="Au S.W."/>
            <person name="Jeong K.Y."/>
            <person name="Chew F.T."/>
            <person name="Hui J.H."/>
            <person name="Leung T.F."/>
            <person name="Tungtrongchitr A."/>
            <person name="Zhong N."/>
            <person name="Liu Z."/>
            <person name="Tsui S.K."/>
        </authorList>
    </citation>
    <scope>NUCLEOTIDE SEQUENCE [LARGE SCALE GENOMIC DNA]</scope>
    <source>
        <strain evidence="1">Derp</strain>
    </source>
</reference>
<organism evidence="1 2">
    <name type="scientific">Dermatophagoides pteronyssinus</name>
    <name type="common">European house dust mite</name>
    <dbReference type="NCBI Taxonomy" id="6956"/>
    <lineage>
        <taxon>Eukaryota</taxon>
        <taxon>Metazoa</taxon>
        <taxon>Ecdysozoa</taxon>
        <taxon>Arthropoda</taxon>
        <taxon>Chelicerata</taxon>
        <taxon>Arachnida</taxon>
        <taxon>Acari</taxon>
        <taxon>Acariformes</taxon>
        <taxon>Sarcoptiformes</taxon>
        <taxon>Astigmata</taxon>
        <taxon>Psoroptidia</taxon>
        <taxon>Analgoidea</taxon>
        <taxon>Pyroglyphidae</taxon>
        <taxon>Dermatophagoidinae</taxon>
        <taxon>Dermatophagoides</taxon>
    </lineage>
</organism>
<accession>A0ABQ8JS47</accession>
<dbReference type="Proteomes" id="UP000887458">
    <property type="component" value="Unassembled WGS sequence"/>
</dbReference>
<name>A0ABQ8JS47_DERPT</name>
<proteinExistence type="predicted"/>
<protein>
    <submittedName>
        <fullName evidence="1">Uncharacterized protein</fullName>
    </submittedName>
</protein>
<evidence type="ECO:0000313" key="2">
    <source>
        <dbReference type="Proteomes" id="UP000887458"/>
    </source>
</evidence>
<reference evidence="1 2" key="1">
    <citation type="journal article" date="2018" name="J. Allergy Clin. Immunol.">
        <title>High-quality assembly of Dermatophagoides pteronyssinus genome and transcriptome reveals a wide range of novel allergens.</title>
        <authorList>
            <person name="Liu X.Y."/>
            <person name="Yang K.Y."/>
            <person name="Wang M.Q."/>
            <person name="Kwok J.S."/>
            <person name="Zeng X."/>
            <person name="Yang Z."/>
            <person name="Xiao X.J."/>
            <person name="Lau C.P."/>
            <person name="Li Y."/>
            <person name="Huang Z.M."/>
            <person name="Ba J.G."/>
            <person name="Yim A.K."/>
            <person name="Ouyang C.Y."/>
            <person name="Ngai S.M."/>
            <person name="Chan T.F."/>
            <person name="Leung E.L."/>
            <person name="Liu L."/>
            <person name="Liu Z.G."/>
            <person name="Tsui S.K."/>
        </authorList>
    </citation>
    <scope>NUCLEOTIDE SEQUENCE [LARGE SCALE GENOMIC DNA]</scope>
    <source>
        <strain evidence="1">Derp</strain>
    </source>
</reference>